<feature type="domain" description="RNA polymerase sigma factor 70 region 4 type 2" evidence="6">
    <location>
        <begin position="107"/>
        <end position="158"/>
    </location>
</feature>
<protein>
    <submittedName>
        <fullName evidence="7">RNA polymerase sigma factor</fullName>
    </submittedName>
</protein>
<keyword evidence="8" id="KW-1185">Reference proteome</keyword>
<dbReference type="InterPro" id="IPR014284">
    <property type="entry name" value="RNA_pol_sigma-70_dom"/>
</dbReference>
<evidence type="ECO:0000313" key="7">
    <source>
        <dbReference type="EMBL" id="GAA0954764.1"/>
    </source>
</evidence>
<dbReference type="Proteomes" id="UP001500542">
    <property type="component" value="Unassembled WGS sequence"/>
</dbReference>
<dbReference type="Pfam" id="PF08281">
    <property type="entry name" value="Sigma70_r4_2"/>
    <property type="match status" value="1"/>
</dbReference>
<keyword evidence="3" id="KW-0731">Sigma factor</keyword>
<evidence type="ECO:0000313" key="8">
    <source>
        <dbReference type="Proteomes" id="UP001500542"/>
    </source>
</evidence>
<dbReference type="SUPFAM" id="SSF88659">
    <property type="entry name" value="Sigma3 and sigma4 domains of RNA polymerase sigma factors"/>
    <property type="match status" value="1"/>
</dbReference>
<dbReference type="InterPro" id="IPR036388">
    <property type="entry name" value="WH-like_DNA-bd_sf"/>
</dbReference>
<organism evidence="7 8">
    <name type="scientific">Kribbella koreensis</name>
    <dbReference type="NCBI Taxonomy" id="57909"/>
    <lineage>
        <taxon>Bacteria</taxon>
        <taxon>Bacillati</taxon>
        <taxon>Actinomycetota</taxon>
        <taxon>Actinomycetes</taxon>
        <taxon>Propionibacteriales</taxon>
        <taxon>Kribbellaceae</taxon>
        <taxon>Kribbella</taxon>
    </lineage>
</organism>
<dbReference type="PANTHER" id="PTHR43133">
    <property type="entry name" value="RNA POLYMERASE ECF-TYPE SIGMA FACTO"/>
    <property type="match status" value="1"/>
</dbReference>
<gene>
    <name evidence="7" type="ORF">GCM10009554_61020</name>
</gene>
<evidence type="ECO:0000256" key="5">
    <source>
        <dbReference type="ARBA" id="ARBA00023163"/>
    </source>
</evidence>
<reference evidence="8" key="1">
    <citation type="journal article" date="2019" name="Int. J. Syst. Evol. Microbiol.">
        <title>The Global Catalogue of Microorganisms (GCM) 10K type strain sequencing project: providing services to taxonomists for standard genome sequencing and annotation.</title>
        <authorList>
            <consortium name="The Broad Institute Genomics Platform"/>
            <consortium name="The Broad Institute Genome Sequencing Center for Infectious Disease"/>
            <person name="Wu L."/>
            <person name="Ma J."/>
        </authorList>
    </citation>
    <scope>NUCLEOTIDE SEQUENCE [LARGE SCALE GENOMIC DNA]</scope>
    <source>
        <strain evidence="8">JCM 10977</strain>
    </source>
</reference>
<dbReference type="Gene3D" id="1.10.10.10">
    <property type="entry name" value="Winged helix-like DNA-binding domain superfamily/Winged helix DNA-binding domain"/>
    <property type="match status" value="1"/>
</dbReference>
<keyword evidence="4" id="KW-0238">DNA-binding</keyword>
<dbReference type="PANTHER" id="PTHR43133:SF8">
    <property type="entry name" value="RNA POLYMERASE SIGMA FACTOR HI_1459-RELATED"/>
    <property type="match status" value="1"/>
</dbReference>
<dbReference type="CDD" id="cd06171">
    <property type="entry name" value="Sigma70_r4"/>
    <property type="match status" value="1"/>
</dbReference>
<proteinExistence type="inferred from homology"/>
<comment type="caution">
    <text evidence="7">The sequence shown here is derived from an EMBL/GenBank/DDBJ whole genome shotgun (WGS) entry which is preliminary data.</text>
</comment>
<dbReference type="InterPro" id="IPR013249">
    <property type="entry name" value="RNA_pol_sigma70_r4_t2"/>
</dbReference>
<sequence>MREARFEVLVGVVGAPVHRYLVRRAAADAVDDVLAETMLVLWRRLDDVPGLGDGTAVDPDEVLPWCYGVARGCLANARRAEGRRLRLVERLARTAEALPTASVDHTELHEALRTLNELDREVVQLWAWEGLAPRGIAEVTGLTANAVSIRLHRAKKKLSVLLGRKNAVGAGQEKGKGGSEL</sequence>
<comment type="similarity">
    <text evidence="1">Belongs to the sigma-70 factor family. ECF subfamily.</text>
</comment>
<evidence type="ECO:0000259" key="6">
    <source>
        <dbReference type="Pfam" id="PF08281"/>
    </source>
</evidence>
<dbReference type="InterPro" id="IPR039425">
    <property type="entry name" value="RNA_pol_sigma-70-like"/>
</dbReference>
<dbReference type="InterPro" id="IPR013325">
    <property type="entry name" value="RNA_pol_sigma_r2"/>
</dbReference>
<keyword evidence="2" id="KW-0805">Transcription regulation</keyword>
<dbReference type="NCBIfam" id="TIGR02937">
    <property type="entry name" value="sigma70-ECF"/>
    <property type="match status" value="1"/>
</dbReference>
<evidence type="ECO:0000256" key="2">
    <source>
        <dbReference type="ARBA" id="ARBA00023015"/>
    </source>
</evidence>
<dbReference type="EMBL" id="BAAAHK010000017">
    <property type="protein sequence ID" value="GAA0954764.1"/>
    <property type="molecule type" value="Genomic_DNA"/>
</dbReference>
<evidence type="ECO:0000256" key="1">
    <source>
        <dbReference type="ARBA" id="ARBA00010641"/>
    </source>
</evidence>
<evidence type="ECO:0000256" key="4">
    <source>
        <dbReference type="ARBA" id="ARBA00023125"/>
    </source>
</evidence>
<name>A0ABP4BTL6_9ACTN</name>
<evidence type="ECO:0000256" key="3">
    <source>
        <dbReference type="ARBA" id="ARBA00023082"/>
    </source>
</evidence>
<keyword evidence="5" id="KW-0804">Transcription</keyword>
<dbReference type="InterPro" id="IPR013324">
    <property type="entry name" value="RNA_pol_sigma_r3/r4-like"/>
</dbReference>
<dbReference type="RefSeq" id="WP_343977907.1">
    <property type="nucleotide sequence ID" value="NZ_BAAAHK010000017.1"/>
</dbReference>
<dbReference type="Gene3D" id="1.10.1740.10">
    <property type="match status" value="1"/>
</dbReference>
<dbReference type="SUPFAM" id="SSF88946">
    <property type="entry name" value="Sigma2 domain of RNA polymerase sigma factors"/>
    <property type="match status" value="1"/>
</dbReference>
<accession>A0ABP4BTL6</accession>